<name>A0ABT0KMW8_9GAMM</name>
<proteinExistence type="predicted"/>
<keyword evidence="2" id="KW-0812">Transmembrane</keyword>
<dbReference type="InterPro" id="IPR037165">
    <property type="entry name" value="AldOxase/xan_DH_Mopterin-bd_sf"/>
</dbReference>
<keyword evidence="2" id="KW-1133">Transmembrane helix</keyword>
<dbReference type="InterPro" id="IPR000674">
    <property type="entry name" value="Ald_Oxase/Xan_DH_a/b"/>
</dbReference>
<accession>A0ABT0KMW8</accession>
<dbReference type="RefSeq" id="WP_248955248.1">
    <property type="nucleotide sequence ID" value="NZ_JAKIKU010000003.1"/>
</dbReference>
<dbReference type="PIRSF" id="PIRSF036389">
    <property type="entry name" value="IOR_B"/>
    <property type="match status" value="1"/>
</dbReference>
<dbReference type="Pfam" id="PF02738">
    <property type="entry name" value="MoCoBD_1"/>
    <property type="match status" value="1"/>
</dbReference>
<evidence type="ECO:0000256" key="1">
    <source>
        <dbReference type="ARBA" id="ARBA00022729"/>
    </source>
</evidence>
<organism evidence="4 5">
    <name type="scientific">Shewanella electrodiphila</name>
    <dbReference type="NCBI Taxonomy" id="934143"/>
    <lineage>
        <taxon>Bacteria</taxon>
        <taxon>Pseudomonadati</taxon>
        <taxon>Pseudomonadota</taxon>
        <taxon>Gammaproteobacteria</taxon>
        <taxon>Alteromonadales</taxon>
        <taxon>Shewanellaceae</taxon>
        <taxon>Shewanella</taxon>
    </lineage>
</organism>
<dbReference type="Gene3D" id="3.30.365.10">
    <property type="entry name" value="Aldehyde oxidase/xanthine dehydrogenase, molybdopterin binding domain"/>
    <property type="match status" value="4"/>
</dbReference>
<reference evidence="4 5" key="1">
    <citation type="submission" date="2022-01" db="EMBL/GenBank/DDBJ databases">
        <title>Whole genome-based taxonomy of the Shewanellaceae.</title>
        <authorList>
            <person name="Martin-Rodriguez A.J."/>
        </authorList>
    </citation>
    <scope>NUCLEOTIDE SEQUENCE [LARGE SCALE GENOMIC DNA]</scope>
    <source>
        <strain evidence="4 5">DSM 24955</strain>
    </source>
</reference>
<dbReference type="Pfam" id="PF20256">
    <property type="entry name" value="MoCoBD_2"/>
    <property type="match status" value="2"/>
</dbReference>
<evidence type="ECO:0000313" key="4">
    <source>
        <dbReference type="EMBL" id="MCL1045054.1"/>
    </source>
</evidence>
<dbReference type="PROSITE" id="PS51318">
    <property type="entry name" value="TAT"/>
    <property type="match status" value="1"/>
</dbReference>
<feature type="domain" description="Aldehyde oxidase/xanthine dehydrogenase a/b hammerhead" evidence="3">
    <location>
        <begin position="210"/>
        <end position="299"/>
    </location>
</feature>
<evidence type="ECO:0000313" key="5">
    <source>
        <dbReference type="Proteomes" id="UP001202134"/>
    </source>
</evidence>
<dbReference type="PANTHER" id="PTHR47495:SF3">
    <property type="entry name" value="BLR6219 PROTEIN"/>
    <property type="match status" value="1"/>
</dbReference>
<dbReference type="EMBL" id="JAKIKU010000003">
    <property type="protein sequence ID" value="MCL1045054.1"/>
    <property type="molecule type" value="Genomic_DNA"/>
</dbReference>
<gene>
    <name evidence="4" type="ORF">L2737_06875</name>
</gene>
<dbReference type="PANTHER" id="PTHR47495">
    <property type="entry name" value="ALDEHYDE DEHYDROGENASE"/>
    <property type="match status" value="1"/>
</dbReference>
<keyword evidence="2" id="KW-0472">Membrane</keyword>
<feature type="transmembrane region" description="Helical" evidence="2">
    <location>
        <begin position="21"/>
        <end position="41"/>
    </location>
</feature>
<dbReference type="InterPro" id="IPR019546">
    <property type="entry name" value="TAT_signal_bac_arc"/>
</dbReference>
<dbReference type="SUPFAM" id="SSF56003">
    <property type="entry name" value="Molybdenum cofactor-binding domain"/>
    <property type="match status" value="2"/>
</dbReference>
<dbReference type="InterPro" id="IPR052516">
    <property type="entry name" value="N-heterocyclic_Hydroxylase"/>
</dbReference>
<keyword evidence="5" id="KW-1185">Reference proteome</keyword>
<dbReference type="Proteomes" id="UP001202134">
    <property type="component" value="Unassembled WGS sequence"/>
</dbReference>
<sequence>MDVIDKPIIENVSRRSFLKGLGLASGSFVLATTLPFGHIAMADTAKHNALNVFITIHANNHIDIICHRSEMGQGVRTSIPQIIADELEADWSLVNVVQGMANNAYGSQNTDGSSSIRKAFLQLRQIGASARYMLRQAAANFWQVSIDECLALNHQVSHQITGKSLSYGQLAELASMMAPPSLDTLRLKDKSEFNYIGKKLASIDLPDIINGTTTFGQDIQIPNMLIASISRCPVIGGKVKSFDASLTRKIKGVKQVVEIGLTPGAVNFHPLAGVAVLATNTFSAIKGREQLEISWDYGKNLAHQSAEYLAKRQSLVQQPGKICRDEGDIGNAFKQHVKQVNAVYTVPYLAHAPMEPPAATAMFHSDGRCELWACTQSPQRARDTVAKALGLDKDQVLVNVTLLGGAFGRKAKADYLVEAAILAKAAGQPVKVVWSREDDIQNDYYHAISAQYYQGALDDNNQVQAWLSRTSFPPIASTFKKKAQSQGKFELAGGFADIPFDVRNIRCEHIDAPAFVRIGWLRSVANIHHGFAQSSFVDELAVAAGLDAKDFWFKLLGDNKNVALNRGGFKNGNYGASAKDHPINTDRYKEVIELACQHAGWGKEVPEGEGLGLAVHRSFLSYVAVISHVKVLNNHLQVKKMYCVADAGQIVNLDRVEAQMEGAMIFGMSIALMNNISIKDGQVEQSNFHDYPMTRMAQAPEIEVTIIESDGLPGGVGEPGVPPVMASITNAVYAATGRRIRDLPLNKQFSV</sequence>
<keyword evidence="1" id="KW-0732">Signal</keyword>
<dbReference type="NCBIfam" id="TIGR01409">
    <property type="entry name" value="TAT_signal_seq"/>
    <property type="match status" value="1"/>
</dbReference>
<dbReference type="InterPro" id="IPR012368">
    <property type="entry name" value="OxRdtase_Mopterin-bd_su_IorB"/>
</dbReference>
<protein>
    <submittedName>
        <fullName evidence="4">Molybdopterin-dependent oxidoreductase</fullName>
    </submittedName>
</protein>
<comment type="caution">
    <text evidence="4">The sequence shown here is derived from an EMBL/GenBank/DDBJ whole genome shotgun (WGS) entry which is preliminary data.</text>
</comment>
<evidence type="ECO:0000256" key="2">
    <source>
        <dbReference type="SAM" id="Phobius"/>
    </source>
</evidence>
<dbReference type="InterPro" id="IPR006311">
    <property type="entry name" value="TAT_signal"/>
</dbReference>
<evidence type="ECO:0000259" key="3">
    <source>
        <dbReference type="SMART" id="SM01008"/>
    </source>
</evidence>
<dbReference type="Gene3D" id="3.90.1170.50">
    <property type="entry name" value="Aldehyde oxidase/xanthine dehydrogenase, a/b hammerhead"/>
    <property type="match status" value="1"/>
</dbReference>
<dbReference type="InterPro" id="IPR008274">
    <property type="entry name" value="AldOxase/xan_DH_MoCoBD1"/>
</dbReference>
<dbReference type="SMART" id="SM01008">
    <property type="entry name" value="Ald_Xan_dh_C"/>
    <property type="match status" value="1"/>
</dbReference>
<dbReference type="InterPro" id="IPR046867">
    <property type="entry name" value="AldOxase/xan_DH_MoCoBD2"/>
</dbReference>